<keyword evidence="7 12" id="KW-1133">Transmembrane helix</keyword>
<keyword evidence="8" id="KW-0560">Oxidoreductase</keyword>
<proteinExistence type="inferred from homology"/>
<evidence type="ECO:0000256" key="8">
    <source>
        <dbReference type="ARBA" id="ARBA00023002"/>
    </source>
</evidence>
<organism evidence="14">
    <name type="scientific">marine metagenome</name>
    <dbReference type="NCBI Taxonomy" id="408172"/>
    <lineage>
        <taxon>unclassified sequences</taxon>
        <taxon>metagenomes</taxon>
        <taxon>ecological metagenomes</taxon>
    </lineage>
</organism>
<dbReference type="EMBL" id="UINC01067145">
    <property type="protein sequence ID" value="SVB98538.1"/>
    <property type="molecule type" value="Genomic_DNA"/>
</dbReference>
<feature type="transmembrane region" description="Helical" evidence="12">
    <location>
        <begin position="38"/>
        <end position="59"/>
    </location>
</feature>
<feature type="non-terminal residue" evidence="14">
    <location>
        <position position="236"/>
    </location>
</feature>
<accession>A0A382IG39</accession>
<gene>
    <name evidence="14" type="ORF">METZ01_LOCUS251392</name>
</gene>
<evidence type="ECO:0000256" key="7">
    <source>
        <dbReference type="ARBA" id="ARBA00022989"/>
    </source>
</evidence>
<keyword evidence="6" id="KW-0479">Metal-binding</keyword>
<feature type="transmembrane region" description="Helical" evidence="12">
    <location>
        <begin position="206"/>
        <end position="225"/>
    </location>
</feature>
<keyword evidence="9" id="KW-0408">Iron</keyword>
<evidence type="ECO:0000259" key="13">
    <source>
        <dbReference type="Pfam" id="PF00487"/>
    </source>
</evidence>
<evidence type="ECO:0000256" key="9">
    <source>
        <dbReference type="ARBA" id="ARBA00023004"/>
    </source>
</evidence>
<reference evidence="14" key="1">
    <citation type="submission" date="2018-05" db="EMBL/GenBank/DDBJ databases">
        <authorList>
            <person name="Lanie J.A."/>
            <person name="Ng W.-L."/>
            <person name="Kazmierczak K.M."/>
            <person name="Andrzejewski T.M."/>
            <person name="Davidsen T.M."/>
            <person name="Wayne K.J."/>
            <person name="Tettelin H."/>
            <person name="Glass J.I."/>
            <person name="Rusch D."/>
            <person name="Podicherti R."/>
            <person name="Tsui H.-C.T."/>
            <person name="Winkler M.E."/>
        </authorList>
    </citation>
    <scope>NUCLEOTIDE SEQUENCE</scope>
</reference>
<dbReference type="CDD" id="cd03512">
    <property type="entry name" value="Alkane-hydroxylase"/>
    <property type="match status" value="1"/>
</dbReference>
<dbReference type="PANTHER" id="PTHR38674:SF1">
    <property type="entry name" value="ALKANE 1-MONOOXYGENASE 1"/>
    <property type="match status" value="1"/>
</dbReference>
<feature type="transmembrane region" description="Helical" evidence="12">
    <location>
        <begin position="71"/>
        <end position="91"/>
    </location>
</feature>
<dbReference type="AlphaFoldDB" id="A0A382IG39"/>
<evidence type="ECO:0000256" key="1">
    <source>
        <dbReference type="ARBA" id="ARBA00004429"/>
    </source>
</evidence>
<evidence type="ECO:0000256" key="6">
    <source>
        <dbReference type="ARBA" id="ARBA00022723"/>
    </source>
</evidence>
<dbReference type="GO" id="GO:0004497">
    <property type="term" value="F:monooxygenase activity"/>
    <property type="evidence" value="ECO:0007669"/>
    <property type="project" value="UniProtKB-KW"/>
</dbReference>
<feature type="transmembrane region" description="Helical" evidence="12">
    <location>
        <begin position="182"/>
        <end position="200"/>
    </location>
</feature>
<dbReference type="GO" id="GO:0005886">
    <property type="term" value="C:plasma membrane"/>
    <property type="evidence" value="ECO:0007669"/>
    <property type="project" value="UniProtKB-SubCell"/>
</dbReference>
<keyword evidence="4" id="KW-0997">Cell inner membrane</keyword>
<evidence type="ECO:0000313" key="14">
    <source>
        <dbReference type="EMBL" id="SVB98538.1"/>
    </source>
</evidence>
<protein>
    <recommendedName>
        <fullName evidence="13">Fatty acid desaturase domain-containing protein</fullName>
    </recommendedName>
</protein>
<sequence>MLFPCAFIFIVIPLRDRLIRLDYANPDENQKKRLNEGFWYTMLPMLVLPLQGFTLIWAIEVFHTLDLSLAGKLAWIISVGVVGSMVAINSAHELIHRRSRWLQGTGGLLLASMSYGSFKTEHILGHHQNVATPEDASSAEKGQSFYLFLPQAIIRNIGCAAKIEKERLEKEGSGFWNLENEFLIWSSVSFLIAFMMTMVYGFSGLVFFLGQSFFGIFLLETVNYIEHYGLRRKTRE</sequence>
<dbReference type="Pfam" id="PF00487">
    <property type="entry name" value="FA_desaturase"/>
    <property type="match status" value="1"/>
</dbReference>
<evidence type="ECO:0000256" key="3">
    <source>
        <dbReference type="ARBA" id="ARBA00022475"/>
    </source>
</evidence>
<keyword evidence="10" id="KW-0503">Monooxygenase</keyword>
<keyword evidence="11 12" id="KW-0472">Membrane</keyword>
<feature type="domain" description="Fatty acid desaturase" evidence="13">
    <location>
        <begin position="73"/>
        <end position="232"/>
    </location>
</feature>
<dbReference type="InterPro" id="IPR005804">
    <property type="entry name" value="FA_desaturase_dom"/>
</dbReference>
<evidence type="ECO:0000256" key="2">
    <source>
        <dbReference type="ARBA" id="ARBA00010823"/>
    </source>
</evidence>
<dbReference type="GO" id="GO:0046872">
    <property type="term" value="F:metal ion binding"/>
    <property type="evidence" value="ECO:0007669"/>
    <property type="project" value="UniProtKB-KW"/>
</dbReference>
<dbReference type="PANTHER" id="PTHR38674">
    <property type="entry name" value="ALKANE 1-MONOOXYGENASE 1"/>
    <property type="match status" value="1"/>
</dbReference>
<keyword evidence="3" id="KW-1003">Cell membrane</keyword>
<dbReference type="InterPro" id="IPR033885">
    <property type="entry name" value="AlkB/XylM"/>
</dbReference>
<evidence type="ECO:0000256" key="5">
    <source>
        <dbReference type="ARBA" id="ARBA00022692"/>
    </source>
</evidence>
<evidence type="ECO:0000256" key="12">
    <source>
        <dbReference type="SAM" id="Phobius"/>
    </source>
</evidence>
<name>A0A382IG39_9ZZZZ</name>
<evidence type="ECO:0000256" key="11">
    <source>
        <dbReference type="ARBA" id="ARBA00023136"/>
    </source>
</evidence>
<evidence type="ECO:0000256" key="10">
    <source>
        <dbReference type="ARBA" id="ARBA00023033"/>
    </source>
</evidence>
<comment type="subcellular location">
    <subcellularLocation>
        <location evidence="1">Cell inner membrane</location>
        <topology evidence="1">Multi-pass membrane protein</topology>
    </subcellularLocation>
</comment>
<dbReference type="GO" id="GO:0006629">
    <property type="term" value="P:lipid metabolic process"/>
    <property type="evidence" value="ECO:0007669"/>
    <property type="project" value="InterPro"/>
</dbReference>
<keyword evidence="5 12" id="KW-0812">Transmembrane</keyword>
<evidence type="ECO:0000256" key="4">
    <source>
        <dbReference type="ARBA" id="ARBA00022519"/>
    </source>
</evidence>
<comment type="similarity">
    <text evidence="2">Belongs to the fatty acid desaturase type 1 family. AlkB subfamily.</text>
</comment>